<reference evidence="7" key="3">
    <citation type="submission" date="2022-12" db="EMBL/GenBank/DDBJ databases">
        <authorList>
            <person name="Sun Q."/>
            <person name="Zhou Y."/>
        </authorList>
    </citation>
    <scope>NUCLEOTIDE SEQUENCE</scope>
    <source>
        <strain evidence="7">CGMCC 1.15034</strain>
    </source>
</reference>
<comment type="similarity">
    <text evidence="2">Belongs to the iron-containing alcohol dehydrogenase family.</text>
</comment>
<sequence>MHQGRVVYGAIEEVVFGHPAAEAVVAQMDRLGTRRAFLMVSGTLNRQTDEIAKIRDALGSRCAGLFDAMPAHTPREAVIAATNAARAAGADLIVTVGGGSITDGAKAVQLCLANGIDDVAGIDRIRVHRGVAPDMTAPLVRQVSVPTTIAGGEFSSIAGVTDRSTHVKQMLRHPLTVPRATILDPAITVHTPEWLFLSTGIRAVDHCVEAICSHETHPYADAQAVKGLAMLADALPRVKADPADLDARMDAQIGTWLSMGALAAGVPMGASHGIGYVLGGAFDVPHGYTSCVMLPAVMRWNASANAEQQMIVAAAMGFPGHNAADVLDAFIRSLGMPRSLAAVGVLPEHFAAVAEQAMRTNWIPRNPRKIESAAQIREILDLAA</sequence>
<protein>
    <submittedName>
        <fullName evidence="7">Maleylacetate reductase</fullName>
    </submittedName>
</protein>
<keyword evidence="4" id="KW-0520">NAD</keyword>
<dbReference type="InterPro" id="IPR001670">
    <property type="entry name" value="ADH_Fe/GldA"/>
</dbReference>
<feature type="domain" description="Fe-containing alcohol dehydrogenase-like C-terminal" evidence="6">
    <location>
        <begin position="198"/>
        <end position="381"/>
    </location>
</feature>
<dbReference type="Proteomes" id="UP000625079">
    <property type="component" value="Unassembled WGS sequence"/>
</dbReference>
<dbReference type="EMBL" id="BMHC01000013">
    <property type="protein sequence ID" value="GGI28808.1"/>
    <property type="molecule type" value="Genomic_DNA"/>
</dbReference>
<dbReference type="GO" id="GO:0046872">
    <property type="term" value="F:metal ion binding"/>
    <property type="evidence" value="ECO:0007669"/>
    <property type="project" value="InterPro"/>
</dbReference>
<organism evidence="7 10">
    <name type="scientific">Bradyrhizobium guangdongense</name>
    <dbReference type="NCBI Taxonomy" id="1325090"/>
    <lineage>
        <taxon>Bacteria</taxon>
        <taxon>Pseudomonadati</taxon>
        <taxon>Pseudomonadota</taxon>
        <taxon>Alphaproteobacteria</taxon>
        <taxon>Hyphomicrobiales</taxon>
        <taxon>Nitrobacteraceae</taxon>
        <taxon>Bradyrhizobium</taxon>
    </lineage>
</organism>
<dbReference type="Proteomes" id="UP000593880">
    <property type="component" value="Chromosome"/>
</dbReference>
<dbReference type="PANTHER" id="PTHR11496">
    <property type="entry name" value="ALCOHOL DEHYDROGENASE"/>
    <property type="match status" value="1"/>
</dbReference>
<dbReference type="OrthoDB" id="9815791at2"/>
<dbReference type="Pfam" id="PF25137">
    <property type="entry name" value="ADH_Fe_C"/>
    <property type="match status" value="1"/>
</dbReference>
<dbReference type="Gene3D" id="3.40.50.1970">
    <property type="match status" value="1"/>
</dbReference>
<keyword evidence="3" id="KW-0560">Oxidoreductase</keyword>
<dbReference type="InterPro" id="IPR039697">
    <property type="entry name" value="Alcohol_dehydrogenase_Fe"/>
</dbReference>
<proteinExistence type="inferred from homology"/>
<dbReference type="PROSITE" id="PS00060">
    <property type="entry name" value="ADH_IRON_2"/>
    <property type="match status" value="1"/>
</dbReference>
<dbReference type="EMBL" id="CP030057">
    <property type="protein sequence ID" value="QOZ63379.1"/>
    <property type="molecule type" value="Genomic_DNA"/>
</dbReference>
<dbReference type="SUPFAM" id="SSF56796">
    <property type="entry name" value="Dehydroquinate synthase-like"/>
    <property type="match status" value="1"/>
</dbReference>
<evidence type="ECO:0000313" key="7">
    <source>
        <dbReference type="EMBL" id="GGI28808.1"/>
    </source>
</evidence>
<evidence type="ECO:0000256" key="1">
    <source>
        <dbReference type="ARBA" id="ARBA00001962"/>
    </source>
</evidence>
<dbReference type="CDD" id="cd08192">
    <property type="entry name" value="MAR-like"/>
    <property type="match status" value="1"/>
</dbReference>
<evidence type="ECO:0000313" key="8">
    <source>
        <dbReference type="EMBL" id="QOZ63379.1"/>
    </source>
</evidence>
<evidence type="ECO:0000256" key="2">
    <source>
        <dbReference type="ARBA" id="ARBA00007358"/>
    </source>
</evidence>
<dbReference type="GO" id="GO:0004022">
    <property type="term" value="F:alcohol dehydrogenase (NAD+) activity"/>
    <property type="evidence" value="ECO:0007669"/>
    <property type="project" value="TreeGrafter"/>
</dbReference>
<gene>
    <name evidence="7" type="ORF">GCM10010987_51250</name>
    <name evidence="8" type="ORF">XH86_35110</name>
</gene>
<feature type="domain" description="Alcohol dehydrogenase iron-type/glycerol dehydrogenase GldA" evidence="5">
    <location>
        <begin position="13"/>
        <end position="185"/>
    </location>
</feature>
<comment type="cofactor">
    <cofactor evidence="1">
        <name>Fe cation</name>
        <dbReference type="ChEBI" id="CHEBI:24875"/>
    </cofactor>
</comment>
<dbReference type="PANTHER" id="PTHR11496:SF102">
    <property type="entry name" value="ALCOHOL DEHYDROGENASE 4"/>
    <property type="match status" value="1"/>
</dbReference>
<dbReference type="InterPro" id="IPR018211">
    <property type="entry name" value="ADH_Fe_CS"/>
</dbReference>
<dbReference type="AlphaFoldDB" id="A0A410VF90"/>
<dbReference type="RefSeq" id="WP_128968964.1">
    <property type="nucleotide sequence ID" value="NZ_BMHC01000013.1"/>
</dbReference>
<evidence type="ECO:0000256" key="3">
    <source>
        <dbReference type="ARBA" id="ARBA00023002"/>
    </source>
</evidence>
<evidence type="ECO:0000259" key="5">
    <source>
        <dbReference type="Pfam" id="PF00465"/>
    </source>
</evidence>
<dbReference type="Gene3D" id="1.20.1090.10">
    <property type="entry name" value="Dehydroquinate synthase-like - alpha domain"/>
    <property type="match status" value="1"/>
</dbReference>
<accession>A0A410VF90</accession>
<reference evidence="7" key="1">
    <citation type="journal article" date="2014" name="Int. J. Syst. Evol. Microbiol.">
        <title>Complete genome sequence of Corynebacterium casei LMG S-19264T (=DSM 44701T), isolated from a smear-ripened cheese.</title>
        <authorList>
            <consortium name="US DOE Joint Genome Institute (JGI-PGF)"/>
            <person name="Walter F."/>
            <person name="Albersmeier A."/>
            <person name="Kalinowski J."/>
            <person name="Ruckert C."/>
        </authorList>
    </citation>
    <scope>NUCLEOTIDE SEQUENCE</scope>
    <source>
        <strain evidence="7">CGMCC 1.15034</strain>
    </source>
</reference>
<reference evidence="8 9" key="2">
    <citation type="submission" date="2018-06" db="EMBL/GenBank/DDBJ databases">
        <title>Comparative genomics of rhizobia nodulating Arachis hypogaea in China.</title>
        <authorList>
            <person name="Li Y."/>
        </authorList>
    </citation>
    <scope>NUCLEOTIDE SEQUENCE [LARGE SCALE GENOMIC DNA]</scope>
    <source>
        <strain evidence="8 9">CCBAU 51658</strain>
    </source>
</reference>
<evidence type="ECO:0000259" key="6">
    <source>
        <dbReference type="Pfam" id="PF25137"/>
    </source>
</evidence>
<keyword evidence="9" id="KW-1185">Reference proteome</keyword>
<dbReference type="Pfam" id="PF00465">
    <property type="entry name" value="Fe-ADH"/>
    <property type="match status" value="1"/>
</dbReference>
<evidence type="ECO:0000256" key="4">
    <source>
        <dbReference type="ARBA" id="ARBA00023027"/>
    </source>
</evidence>
<name>A0A410VF90_9BRAD</name>
<evidence type="ECO:0000313" key="10">
    <source>
        <dbReference type="Proteomes" id="UP000625079"/>
    </source>
</evidence>
<evidence type="ECO:0000313" key="9">
    <source>
        <dbReference type="Proteomes" id="UP000593880"/>
    </source>
</evidence>
<dbReference type="InterPro" id="IPR056798">
    <property type="entry name" value="ADH_Fe_C"/>
</dbReference>